<dbReference type="InterPro" id="IPR002885">
    <property type="entry name" value="PPR_rpt"/>
</dbReference>
<evidence type="ECO:0000256" key="8">
    <source>
        <dbReference type="ARBA" id="ARBA00022723"/>
    </source>
</evidence>
<name>A0ABM1N8K2_NICVS</name>
<evidence type="ECO:0000313" key="18">
    <source>
        <dbReference type="Proteomes" id="UP000695000"/>
    </source>
</evidence>
<keyword evidence="10" id="KW-0862">Zinc</keyword>
<dbReference type="PANTHER" id="PTHR13547">
    <property type="match status" value="1"/>
</dbReference>
<evidence type="ECO:0000256" key="1">
    <source>
        <dbReference type="ARBA" id="ARBA00000928"/>
    </source>
</evidence>
<evidence type="ECO:0000256" key="15">
    <source>
        <dbReference type="ARBA" id="ARBA00044559"/>
    </source>
</evidence>
<evidence type="ECO:0000313" key="19">
    <source>
        <dbReference type="RefSeq" id="XP_017783152.1"/>
    </source>
</evidence>
<evidence type="ECO:0000256" key="13">
    <source>
        <dbReference type="ARBA" id="ARBA00023128"/>
    </source>
</evidence>
<keyword evidence="9" id="KW-0378">Hydrolase</keyword>
<evidence type="ECO:0000256" key="3">
    <source>
        <dbReference type="ARBA" id="ARBA00004173"/>
    </source>
</evidence>
<keyword evidence="7" id="KW-0540">Nuclease</keyword>
<keyword evidence="12" id="KW-0809">Transit peptide</keyword>
<evidence type="ECO:0000256" key="11">
    <source>
        <dbReference type="ARBA" id="ARBA00022842"/>
    </source>
</evidence>
<evidence type="ECO:0000256" key="12">
    <source>
        <dbReference type="ARBA" id="ARBA00022946"/>
    </source>
</evidence>
<dbReference type="Pfam" id="PF16953">
    <property type="entry name" value="PRORP"/>
    <property type="match status" value="1"/>
</dbReference>
<dbReference type="GeneID" id="108567294"/>
<organism evidence="18 19">
    <name type="scientific">Nicrophorus vespilloides</name>
    <name type="common">Boreal carrion beetle</name>
    <dbReference type="NCBI Taxonomy" id="110193"/>
    <lineage>
        <taxon>Eukaryota</taxon>
        <taxon>Metazoa</taxon>
        <taxon>Ecdysozoa</taxon>
        <taxon>Arthropoda</taxon>
        <taxon>Hexapoda</taxon>
        <taxon>Insecta</taxon>
        <taxon>Pterygota</taxon>
        <taxon>Neoptera</taxon>
        <taxon>Endopterygota</taxon>
        <taxon>Coleoptera</taxon>
        <taxon>Polyphaga</taxon>
        <taxon>Staphyliniformia</taxon>
        <taxon>Silphidae</taxon>
        <taxon>Nicrophorinae</taxon>
        <taxon>Nicrophorus</taxon>
    </lineage>
</organism>
<evidence type="ECO:0000256" key="9">
    <source>
        <dbReference type="ARBA" id="ARBA00022801"/>
    </source>
</evidence>
<dbReference type="InterPro" id="IPR033495">
    <property type="entry name" value="MRPP3_PIN_dom"/>
</dbReference>
<feature type="repeat" description="PPR" evidence="16">
    <location>
        <begin position="181"/>
        <end position="215"/>
    </location>
</feature>
<evidence type="ECO:0000256" key="2">
    <source>
        <dbReference type="ARBA" id="ARBA00001946"/>
    </source>
</evidence>
<keyword evidence="6" id="KW-0819">tRNA processing</keyword>
<dbReference type="EC" id="3.1.26.5" evidence="5"/>
<evidence type="ECO:0000256" key="14">
    <source>
        <dbReference type="ARBA" id="ARBA00044536"/>
    </source>
</evidence>
<comment type="similarity">
    <text evidence="4">Belongs to the PPR family. P subfamily.</text>
</comment>
<keyword evidence="13" id="KW-0496">Mitochondrion</keyword>
<proteinExistence type="inferred from homology"/>
<dbReference type="Pfam" id="PF13041">
    <property type="entry name" value="PPR_2"/>
    <property type="match status" value="1"/>
</dbReference>
<protein>
    <recommendedName>
        <fullName evidence="14">Mitochondrial ribonuclease P catalytic subunit</fullName>
        <ecNumber evidence="5">3.1.26.5</ecNumber>
    </recommendedName>
    <alternativeName>
        <fullName evidence="15">Mitochondrial ribonuclease P protein 3</fullName>
    </alternativeName>
</protein>
<comment type="subcellular location">
    <subcellularLocation>
        <location evidence="3">Mitochondrion</location>
    </subcellularLocation>
</comment>
<dbReference type="Gene3D" id="3.40.50.11980">
    <property type="match status" value="1"/>
</dbReference>
<comment type="cofactor">
    <cofactor evidence="2">
        <name>Mg(2+)</name>
        <dbReference type="ChEBI" id="CHEBI:18420"/>
    </cofactor>
</comment>
<feature type="domain" description="PRORP" evidence="17">
    <location>
        <begin position="269"/>
        <end position="500"/>
    </location>
</feature>
<evidence type="ECO:0000256" key="10">
    <source>
        <dbReference type="ARBA" id="ARBA00022833"/>
    </source>
</evidence>
<keyword evidence="18" id="KW-1185">Reference proteome</keyword>
<dbReference type="InterPro" id="IPR011990">
    <property type="entry name" value="TPR-like_helical_dom_sf"/>
</dbReference>
<gene>
    <name evidence="19" type="primary">LOC108567294</name>
</gene>
<evidence type="ECO:0000256" key="5">
    <source>
        <dbReference type="ARBA" id="ARBA00012179"/>
    </source>
</evidence>
<reference evidence="19" key="1">
    <citation type="submission" date="2025-08" db="UniProtKB">
        <authorList>
            <consortium name="RefSeq"/>
        </authorList>
    </citation>
    <scope>IDENTIFICATION</scope>
    <source>
        <tissue evidence="19">Whole Larva</tissue>
    </source>
</reference>
<dbReference type="InterPro" id="IPR031595">
    <property type="entry name" value="PRORP_C"/>
</dbReference>
<comment type="catalytic activity">
    <reaction evidence="1">
        <text>Endonucleolytic cleavage of RNA, removing 5'-extranucleotides from tRNA precursor.</text>
        <dbReference type="EC" id="3.1.26.5"/>
    </reaction>
</comment>
<dbReference type="Proteomes" id="UP000695000">
    <property type="component" value="Unplaced"/>
</dbReference>
<keyword evidence="8" id="KW-0479">Metal-binding</keyword>
<dbReference type="RefSeq" id="XP_017783152.1">
    <property type="nucleotide sequence ID" value="XM_017927663.1"/>
</dbReference>
<sequence length="504" mass="58835">MFRSVFARSFKSGVLLNVYKRQYAFVRERRNPESIISTLTSTKITTSEDWEVVKNKIFNDFNTIKPSNIDAVVLTNCINYKHYDLAENYLEYLKKSGVEYNLATIGKIFKLNFCTQNESKGKDSKRNTHETLYAMYEQVKGKYGTLDSITNEHVIMGLSVTDKWEICKDILNEIKLTCVPNSIAYSCTVKAAFQNGQFDYAWNLLNEMLEKNRKPNNMCYIAYIDKCIEDKSISLEKLFEFLGDNDLICDWELIQNLRKYFQETKFVKITQKGLCTGCKKVIPRIDLSDEEFDVLKSKIFERVIVGKDVFRNTSPSELQLFQKMMNKNINYDVVIDGLNVAYSAGTKTSAFVNAHLLSSVVRYYIEQNKKVLVLGRTHMERWPKKYFDFIRANAEIFLTQNISKDDPYLLYCALHAGSNAIIVSRDLMRSHVYLLKENHHKRLFTRWLTQSQHQLVKVLDNGDVIIKKPLPYVETTQKVDGYWHLPYYTVENQESVNWMCLKLK</sequence>
<evidence type="ECO:0000256" key="7">
    <source>
        <dbReference type="ARBA" id="ARBA00022722"/>
    </source>
</evidence>
<dbReference type="PROSITE" id="PS51375">
    <property type="entry name" value="PPR"/>
    <property type="match status" value="1"/>
</dbReference>
<dbReference type="CDD" id="cd18718">
    <property type="entry name" value="PIN_PRORP"/>
    <property type="match status" value="1"/>
</dbReference>
<evidence type="ECO:0000256" key="4">
    <source>
        <dbReference type="ARBA" id="ARBA00007626"/>
    </source>
</evidence>
<evidence type="ECO:0000256" key="16">
    <source>
        <dbReference type="PROSITE-ProRule" id="PRU00708"/>
    </source>
</evidence>
<keyword evidence="11" id="KW-0460">Magnesium</keyword>
<evidence type="ECO:0000256" key="6">
    <source>
        <dbReference type="ARBA" id="ARBA00022694"/>
    </source>
</evidence>
<dbReference type="Gene3D" id="1.25.40.10">
    <property type="entry name" value="Tetratricopeptide repeat domain"/>
    <property type="match status" value="1"/>
</dbReference>
<dbReference type="PANTHER" id="PTHR13547:SF1">
    <property type="entry name" value="MITOCHONDRIAL RIBONUCLEASE P CATALYTIC SUBUNIT"/>
    <property type="match status" value="1"/>
</dbReference>
<evidence type="ECO:0000259" key="17">
    <source>
        <dbReference type="Pfam" id="PF16953"/>
    </source>
</evidence>
<accession>A0ABM1N8K2</accession>